<sequence length="557" mass="60968">MAFTRTLLTGIVAVLAVCVLCPLVVLFGKAFQDNDGHYVGLVHFSSYFSTPALLGSITNTLYISIASTVISVVLAFFFAYALKRTNIKGKGFFASVALLPLFAPTMLHGIALTYLFGNQGIVTTGFFGWLAEGFKLELYGPVGIIIAEVIYTFPQAYLILAVSLAMADYNLYEAAETLGAGKLRKFFTVTIANIKYGLISAAFVCFTMSFTDFGAPKVVGGQFNVLATDIYKQVIGQQNMAMGAVVGLILTIPAILAFAVDRFITRKQSATITAKSKPYRINDSKGRDAVYFIYCLVIALMILVLIGTVVFAAVVKVWPYDLSLTWDHFDFSNVAGEGMEPLVNSVEVSLLTAAFGTIATFVTAYMIEKTRQLRALRQIGYFLAILPLALPGLVIGLAYVFFFNKPDNPLHFLYGTIWILVLANIVHFFSVTFITATSALKKLDKEFEMVSESMGIPLYKTFFKVTVPMSLPAILEIAVYYFINAMVTISAVVFLYAPDLKLASVAIVNMDDAGDVAPAAAMSVLIVAINLGVRGLFELSTRFLRKRTEQWQKPTTM</sequence>
<keyword evidence="4 6" id="KW-1133">Transmembrane helix</keyword>
<dbReference type="NCBIfam" id="TIGR03262">
    <property type="entry name" value="PhnU2"/>
    <property type="match status" value="1"/>
</dbReference>
<feature type="transmembrane region" description="Helical" evidence="6">
    <location>
        <begin position="517"/>
        <end position="537"/>
    </location>
</feature>
<dbReference type="PANTHER" id="PTHR43496">
    <property type="entry name" value="PROTEIN LPLB"/>
    <property type="match status" value="1"/>
</dbReference>
<evidence type="ECO:0000259" key="7">
    <source>
        <dbReference type="PROSITE" id="PS50928"/>
    </source>
</evidence>
<dbReference type="PANTHER" id="PTHR43496:SF1">
    <property type="entry name" value="POLYGALACTURONAN_RHAMNOGALACTURONAN TRANSPORT SYSTEM PERMEASE PROTEIN YTEP"/>
    <property type="match status" value="1"/>
</dbReference>
<dbReference type="SUPFAM" id="SSF161098">
    <property type="entry name" value="MetI-like"/>
    <property type="match status" value="2"/>
</dbReference>
<feature type="transmembrane region" description="Helical" evidence="6">
    <location>
        <begin position="7"/>
        <end position="28"/>
    </location>
</feature>
<proteinExistence type="inferred from homology"/>
<evidence type="ECO:0000256" key="1">
    <source>
        <dbReference type="ARBA" id="ARBA00004141"/>
    </source>
</evidence>
<feature type="transmembrane region" description="Helical" evidence="6">
    <location>
        <begin position="240"/>
        <end position="260"/>
    </location>
</feature>
<feature type="transmembrane region" description="Helical" evidence="6">
    <location>
        <begin position="138"/>
        <end position="165"/>
    </location>
</feature>
<keyword evidence="2 6" id="KW-0813">Transport</keyword>
<feature type="transmembrane region" description="Helical" evidence="6">
    <location>
        <begin position="186"/>
        <end position="210"/>
    </location>
</feature>
<dbReference type="GO" id="GO:0055085">
    <property type="term" value="P:transmembrane transport"/>
    <property type="evidence" value="ECO:0007669"/>
    <property type="project" value="InterPro"/>
</dbReference>
<comment type="caution">
    <text evidence="8">The sequence shown here is derived from an EMBL/GenBank/DDBJ whole genome shotgun (WGS) entry which is preliminary data.</text>
</comment>
<feature type="transmembrane region" description="Helical" evidence="6">
    <location>
        <begin position="348"/>
        <end position="367"/>
    </location>
</feature>
<evidence type="ECO:0000256" key="3">
    <source>
        <dbReference type="ARBA" id="ARBA00022692"/>
    </source>
</evidence>
<dbReference type="Gene3D" id="1.10.3720.10">
    <property type="entry name" value="MetI-like"/>
    <property type="match status" value="2"/>
</dbReference>
<dbReference type="Pfam" id="PF00528">
    <property type="entry name" value="BPD_transp_1"/>
    <property type="match status" value="2"/>
</dbReference>
<feature type="transmembrane region" description="Helical" evidence="6">
    <location>
        <begin position="92"/>
        <end position="116"/>
    </location>
</feature>
<dbReference type="GO" id="GO:0005886">
    <property type="term" value="C:plasma membrane"/>
    <property type="evidence" value="ECO:0007669"/>
    <property type="project" value="UniProtKB-SubCell"/>
</dbReference>
<keyword evidence="5 6" id="KW-0472">Membrane</keyword>
<gene>
    <name evidence="8" type="ORF">EDM56_16065</name>
</gene>
<feature type="transmembrane region" description="Helical" evidence="6">
    <location>
        <begin position="61"/>
        <end position="80"/>
    </location>
</feature>
<dbReference type="InterPro" id="IPR000515">
    <property type="entry name" value="MetI-like"/>
</dbReference>
<feature type="transmembrane region" description="Helical" evidence="6">
    <location>
        <begin position="478"/>
        <end position="497"/>
    </location>
</feature>
<feature type="transmembrane region" description="Helical" evidence="6">
    <location>
        <begin position="415"/>
        <end position="440"/>
    </location>
</feature>
<evidence type="ECO:0000256" key="4">
    <source>
        <dbReference type="ARBA" id="ARBA00022989"/>
    </source>
</evidence>
<dbReference type="InterPro" id="IPR035906">
    <property type="entry name" value="MetI-like_sf"/>
</dbReference>
<comment type="subcellular location">
    <subcellularLocation>
        <location evidence="6">Cell membrane</location>
        <topology evidence="6">Multi-pass membrane protein</topology>
    </subcellularLocation>
    <subcellularLocation>
        <location evidence="1">Membrane</location>
        <topology evidence="1">Multi-pass membrane protein</topology>
    </subcellularLocation>
</comment>
<dbReference type="AlphaFoldDB" id="A0A3M8DGI3"/>
<accession>A0A3M8DGI3</accession>
<keyword evidence="3 6" id="KW-0812">Transmembrane</keyword>
<dbReference type="RefSeq" id="WP_122918892.1">
    <property type="nucleotide sequence ID" value="NZ_RHHQ01000012.1"/>
</dbReference>
<evidence type="ECO:0000313" key="9">
    <source>
        <dbReference type="Proteomes" id="UP000271031"/>
    </source>
</evidence>
<feature type="transmembrane region" description="Helical" evidence="6">
    <location>
        <begin position="379"/>
        <end position="403"/>
    </location>
</feature>
<dbReference type="CDD" id="cd06261">
    <property type="entry name" value="TM_PBP2"/>
    <property type="match status" value="2"/>
</dbReference>
<name>A0A3M8DGI3_9BACL</name>
<protein>
    <submittedName>
        <fullName evidence="8">Putative 2-aminoethylphosphonate ABC transporter permease subunit</fullName>
    </submittedName>
</protein>
<evidence type="ECO:0000256" key="5">
    <source>
        <dbReference type="ARBA" id="ARBA00023136"/>
    </source>
</evidence>
<dbReference type="EMBL" id="RHHQ01000012">
    <property type="protein sequence ID" value="RNB87193.1"/>
    <property type="molecule type" value="Genomic_DNA"/>
</dbReference>
<feature type="domain" description="ABC transmembrane type-1" evidence="7">
    <location>
        <begin position="342"/>
        <end position="537"/>
    </location>
</feature>
<evidence type="ECO:0000256" key="6">
    <source>
        <dbReference type="RuleBase" id="RU363032"/>
    </source>
</evidence>
<evidence type="ECO:0000256" key="2">
    <source>
        <dbReference type="ARBA" id="ARBA00022448"/>
    </source>
</evidence>
<feature type="transmembrane region" description="Helical" evidence="6">
    <location>
        <begin position="289"/>
        <end position="315"/>
    </location>
</feature>
<dbReference type="Proteomes" id="UP000271031">
    <property type="component" value="Unassembled WGS sequence"/>
</dbReference>
<evidence type="ECO:0000313" key="8">
    <source>
        <dbReference type="EMBL" id="RNB87193.1"/>
    </source>
</evidence>
<reference evidence="8 9" key="1">
    <citation type="submission" date="2018-10" db="EMBL/GenBank/DDBJ databases">
        <title>Phylogenomics of Brevibacillus.</title>
        <authorList>
            <person name="Dunlap C."/>
        </authorList>
    </citation>
    <scope>NUCLEOTIDE SEQUENCE [LARGE SCALE GENOMIC DNA]</scope>
    <source>
        <strain evidence="8 9">JCM 15716</strain>
    </source>
</reference>
<feature type="domain" description="ABC transmembrane type-1" evidence="7">
    <location>
        <begin position="57"/>
        <end position="261"/>
    </location>
</feature>
<dbReference type="PROSITE" id="PS50928">
    <property type="entry name" value="ABC_TM1"/>
    <property type="match status" value="2"/>
</dbReference>
<dbReference type="OrthoDB" id="725at2"/>
<organism evidence="8 9">
    <name type="scientific">Brevibacillus fluminis</name>
    <dbReference type="NCBI Taxonomy" id="511487"/>
    <lineage>
        <taxon>Bacteria</taxon>
        <taxon>Bacillati</taxon>
        <taxon>Bacillota</taxon>
        <taxon>Bacilli</taxon>
        <taxon>Bacillales</taxon>
        <taxon>Paenibacillaceae</taxon>
        <taxon>Brevibacillus</taxon>
    </lineage>
</organism>
<keyword evidence="9" id="KW-1185">Reference proteome</keyword>
<comment type="similarity">
    <text evidence="6">Belongs to the binding-protein-dependent transport system permease family.</text>
</comment>
<dbReference type="InterPro" id="IPR017664">
    <property type="entry name" value="AminoethylPonate_ABC_perm-1"/>
</dbReference>